<dbReference type="Proteomes" id="UP001335648">
    <property type="component" value="Unassembled WGS sequence"/>
</dbReference>
<accession>A0AAN8H551</accession>
<feature type="compositionally biased region" description="Low complexity" evidence="1">
    <location>
        <begin position="41"/>
        <end position="84"/>
    </location>
</feature>
<name>A0AAN8H551_9TELE</name>
<comment type="caution">
    <text evidence="3">The sequence shown here is derived from an EMBL/GenBank/DDBJ whole genome shotgun (WGS) entry which is preliminary data.</text>
</comment>
<dbReference type="AlphaFoldDB" id="A0AAN8H551"/>
<evidence type="ECO:0000256" key="1">
    <source>
        <dbReference type="SAM" id="MobiDB-lite"/>
    </source>
</evidence>
<dbReference type="InterPro" id="IPR013087">
    <property type="entry name" value="Znf_C2H2_type"/>
</dbReference>
<evidence type="ECO:0000313" key="3">
    <source>
        <dbReference type="EMBL" id="KAK5902768.1"/>
    </source>
</evidence>
<evidence type="ECO:0000313" key="4">
    <source>
        <dbReference type="Proteomes" id="UP001335648"/>
    </source>
</evidence>
<dbReference type="EMBL" id="JAULUE010002051">
    <property type="protein sequence ID" value="KAK5902768.1"/>
    <property type="molecule type" value="Genomic_DNA"/>
</dbReference>
<keyword evidence="4" id="KW-1185">Reference proteome</keyword>
<evidence type="ECO:0000259" key="2">
    <source>
        <dbReference type="PROSITE" id="PS00028"/>
    </source>
</evidence>
<feature type="region of interest" description="Disordered" evidence="1">
    <location>
        <begin position="41"/>
        <end position="88"/>
    </location>
</feature>
<gene>
    <name evidence="3" type="ORF">CesoFtcFv8_007995</name>
</gene>
<organism evidence="3 4">
    <name type="scientific">Champsocephalus esox</name>
    <name type="common">pike icefish</name>
    <dbReference type="NCBI Taxonomy" id="159716"/>
    <lineage>
        <taxon>Eukaryota</taxon>
        <taxon>Metazoa</taxon>
        <taxon>Chordata</taxon>
        <taxon>Craniata</taxon>
        <taxon>Vertebrata</taxon>
        <taxon>Euteleostomi</taxon>
        <taxon>Actinopterygii</taxon>
        <taxon>Neopterygii</taxon>
        <taxon>Teleostei</taxon>
        <taxon>Neoteleostei</taxon>
        <taxon>Acanthomorphata</taxon>
        <taxon>Eupercaria</taxon>
        <taxon>Perciformes</taxon>
        <taxon>Notothenioidei</taxon>
        <taxon>Channichthyidae</taxon>
        <taxon>Champsocephalus</taxon>
    </lineage>
</organism>
<feature type="domain" description="C2H2-type" evidence="2">
    <location>
        <begin position="93"/>
        <end position="114"/>
    </location>
</feature>
<dbReference type="PROSITE" id="PS00028">
    <property type="entry name" value="ZINC_FINGER_C2H2_1"/>
    <property type="match status" value="1"/>
</dbReference>
<proteinExistence type="predicted"/>
<sequence>MPEAWQQHAVTPPPVVHTIPPSAENALGCAVYGIVLQQDATSLQQPQQTQHGQHSQQHNSQQHGGGQLSQQQQHPAQAQQSTLQVATEAGHKCGACGHDISHLANPHEHQCMDHTVQHTAEGGGYPVPECL</sequence>
<reference evidence="3 4" key="1">
    <citation type="journal article" date="2023" name="Mol. Biol. Evol.">
        <title>Genomics of Secondarily Temperate Adaptation in the Only Non-Antarctic Icefish.</title>
        <authorList>
            <person name="Rivera-Colon A.G."/>
            <person name="Rayamajhi N."/>
            <person name="Minhas B.F."/>
            <person name="Madrigal G."/>
            <person name="Bilyk K.T."/>
            <person name="Yoon V."/>
            <person name="Hune M."/>
            <person name="Gregory S."/>
            <person name="Cheng C.H.C."/>
            <person name="Catchen J.M."/>
        </authorList>
    </citation>
    <scope>NUCLEOTIDE SEQUENCE [LARGE SCALE GENOMIC DNA]</scope>
    <source>
        <strain evidence="3">JC2023a</strain>
    </source>
</reference>
<protein>
    <recommendedName>
        <fullName evidence="2">C2H2-type domain-containing protein</fullName>
    </recommendedName>
</protein>